<dbReference type="InterPro" id="IPR001041">
    <property type="entry name" value="2Fe-2S_ferredoxin-type"/>
</dbReference>
<sequence>MTGAVSLVINGRRVAARAGQTLLDAGLASGRAIPHDCATGQCDTCRVRVYSGAVDDAGTRVGDTVLACRARLMTETVIEFDEVPDTVRRSGTVGSVVSLTPDIVEVTVRLRKPLAYLPGQYVRVTFPGCPPRDYSPTLRTDGSGELNELIFQIRRLNGGAVSSRLGKQIGAGSDVKVEGPFGHAFHRLGRGRLVVVAAGVGFAPAWAVARASRLREPDRDLVVVAGTRHAYNLYMRPALEWLRERGRRRF</sequence>
<dbReference type="InterPro" id="IPR039261">
    <property type="entry name" value="FNR_nucleotide-bd"/>
</dbReference>
<dbReference type="PROSITE" id="PS51384">
    <property type="entry name" value="FAD_FR"/>
    <property type="match status" value="1"/>
</dbReference>
<dbReference type="EMBL" id="JBHSWN010000001">
    <property type="protein sequence ID" value="MFC6791458.1"/>
    <property type="molecule type" value="Genomic_DNA"/>
</dbReference>
<dbReference type="InterPro" id="IPR036010">
    <property type="entry name" value="2Fe-2S_ferredoxin-like_sf"/>
</dbReference>
<keyword evidence="4" id="KW-1185">Reference proteome</keyword>
<name>A0ABW2BLW8_9HYPH</name>
<protein>
    <submittedName>
        <fullName evidence="3">2Fe-2S iron-sulfur cluster-binding protein</fullName>
    </submittedName>
</protein>
<dbReference type="Pfam" id="PF00111">
    <property type="entry name" value="Fer2"/>
    <property type="match status" value="1"/>
</dbReference>
<dbReference type="PROSITE" id="PS51085">
    <property type="entry name" value="2FE2S_FER_2"/>
    <property type="match status" value="1"/>
</dbReference>
<dbReference type="InterPro" id="IPR012675">
    <property type="entry name" value="Beta-grasp_dom_sf"/>
</dbReference>
<reference evidence="4" key="1">
    <citation type="journal article" date="2019" name="Int. J. Syst. Evol. Microbiol.">
        <title>The Global Catalogue of Microorganisms (GCM) 10K type strain sequencing project: providing services to taxonomists for standard genome sequencing and annotation.</title>
        <authorList>
            <consortium name="The Broad Institute Genomics Platform"/>
            <consortium name="The Broad Institute Genome Sequencing Center for Infectious Disease"/>
            <person name="Wu L."/>
            <person name="Ma J."/>
        </authorList>
    </citation>
    <scope>NUCLEOTIDE SEQUENCE [LARGE SCALE GENOMIC DNA]</scope>
    <source>
        <strain evidence="4">CCUG 48316</strain>
    </source>
</reference>
<dbReference type="PANTHER" id="PTHR47354:SF5">
    <property type="entry name" value="PROTEIN RFBI"/>
    <property type="match status" value="1"/>
</dbReference>
<dbReference type="Proteomes" id="UP001596292">
    <property type="component" value="Unassembled WGS sequence"/>
</dbReference>
<dbReference type="RefSeq" id="WP_378972361.1">
    <property type="nucleotide sequence ID" value="NZ_JBHSWN010000001.1"/>
</dbReference>
<accession>A0ABW2BLW8</accession>
<dbReference type="InterPro" id="IPR017938">
    <property type="entry name" value="Riboflavin_synthase-like_b-brl"/>
</dbReference>
<dbReference type="PANTHER" id="PTHR47354">
    <property type="entry name" value="NADH OXIDOREDUCTASE HCR"/>
    <property type="match status" value="1"/>
</dbReference>
<gene>
    <name evidence="3" type="ORF">ACFQE0_18645</name>
</gene>
<dbReference type="PRINTS" id="PR00410">
    <property type="entry name" value="PHEHYDRXLASE"/>
</dbReference>
<dbReference type="InterPro" id="IPR050415">
    <property type="entry name" value="MRET"/>
</dbReference>
<feature type="domain" description="2Fe-2S ferredoxin-type" evidence="1">
    <location>
        <begin position="3"/>
        <end position="84"/>
    </location>
</feature>
<dbReference type="Pfam" id="PF00970">
    <property type="entry name" value="FAD_binding_6"/>
    <property type="match status" value="1"/>
</dbReference>
<organism evidence="3 4">
    <name type="scientific">Methylobacterium komagatae</name>
    <dbReference type="NCBI Taxonomy" id="374425"/>
    <lineage>
        <taxon>Bacteria</taxon>
        <taxon>Pseudomonadati</taxon>
        <taxon>Pseudomonadota</taxon>
        <taxon>Alphaproteobacteria</taxon>
        <taxon>Hyphomicrobiales</taxon>
        <taxon>Methylobacteriaceae</taxon>
        <taxon>Methylobacterium</taxon>
    </lineage>
</organism>
<dbReference type="SUPFAM" id="SSF63380">
    <property type="entry name" value="Riboflavin synthase domain-like"/>
    <property type="match status" value="1"/>
</dbReference>
<evidence type="ECO:0000259" key="1">
    <source>
        <dbReference type="PROSITE" id="PS51085"/>
    </source>
</evidence>
<comment type="caution">
    <text evidence="3">The sequence shown here is derived from an EMBL/GenBank/DDBJ whole genome shotgun (WGS) entry which is preliminary data.</text>
</comment>
<dbReference type="SUPFAM" id="SSF54292">
    <property type="entry name" value="2Fe-2S ferredoxin-like"/>
    <property type="match status" value="1"/>
</dbReference>
<evidence type="ECO:0000313" key="3">
    <source>
        <dbReference type="EMBL" id="MFC6791458.1"/>
    </source>
</evidence>
<dbReference type="Gene3D" id="3.40.50.80">
    <property type="entry name" value="Nucleotide-binding domain of ferredoxin-NADP reductase (FNR) module"/>
    <property type="match status" value="1"/>
</dbReference>
<dbReference type="Gene3D" id="3.10.20.30">
    <property type="match status" value="1"/>
</dbReference>
<dbReference type="InterPro" id="IPR008333">
    <property type="entry name" value="Cbr1-like_FAD-bd_dom"/>
</dbReference>
<evidence type="ECO:0000259" key="2">
    <source>
        <dbReference type="PROSITE" id="PS51384"/>
    </source>
</evidence>
<dbReference type="SUPFAM" id="SSF52343">
    <property type="entry name" value="Ferredoxin reductase-like, C-terminal NADP-linked domain"/>
    <property type="match status" value="1"/>
</dbReference>
<evidence type="ECO:0000313" key="4">
    <source>
        <dbReference type="Proteomes" id="UP001596292"/>
    </source>
</evidence>
<proteinExistence type="predicted"/>
<feature type="domain" description="FAD-binding FR-type" evidence="2">
    <location>
        <begin position="86"/>
        <end position="187"/>
    </location>
</feature>
<dbReference type="CDD" id="cd00207">
    <property type="entry name" value="fer2"/>
    <property type="match status" value="1"/>
</dbReference>
<dbReference type="InterPro" id="IPR017927">
    <property type="entry name" value="FAD-bd_FR_type"/>
</dbReference>
<dbReference type="Gene3D" id="2.40.30.10">
    <property type="entry name" value="Translation factors"/>
    <property type="match status" value="1"/>
</dbReference>